<proteinExistence type="predicted"/>
<dbReference type="KEGG" id="pfj:MYCFIDRAFT_169623"/>
<dbReference type="STRING" id="383855.N1Q817"/>
<dbReference type="VEuPathDB" id="FungiDB:MYCFIDRAFT_169623"/>
<organism evidence="2 3">
    <name type="scientific">Pseudocercospora fijiensis (strain CIRAD86)</name>
    <name type="common">Black leaf streak disease fungus</name>
    <name type="synonym">Mycosphaerella fijiensis</name>
    <dbReference type="NCBI Taxonomy" id="383855"/>
    <lineage>
        <taxon>Eukaryota</taxon>
        <taxon>Fungi</taxon>
        <taxon>Dikarya</taxon>
        <taxon>Ascomycota</taxon>
        <taxon>Pezizomycotina</taxon>
        <taxon>Dothideomycetes</taxon>
        <taxon>Dothideomycetidae</taxon>
        <taxon>Mycosphaerellales</taxon>
        <taxon>Mycosphaerellaceae</taxon>
        <taxon>Pseudocercospora</taxon>
    </lineage>
</organism>
<dbReference type="OrthoDB" id="2922289at2759"/>
<dbReference type="PANTHER" id="PTHR40788">
    <property type="entry name" value="CLR5 DOMAIN-CONTAINING PROTEIN-RELATED"/>
    <property type="match status" value="1"/>
</dbReference>
<accession>N1Q817</accession>
<feature type="compositionally biased region" description="Low complexity" evidence="1">
    <location>
        <begin position="1043"/>
        <end position="1058"/>
    </location>
</feature>
<dbReference type="RefSeq" id="XP_007921169.1">
    <property type="nucleotide sequence ID" value="XM_007922978.1"/>
</dbReference>
<dbReference type="eggNOG" id="ENOG502TGVE">
    <property type="taxonomic scope" value="Eukaryota"/>
</dbReference>
<feature type="region of interest" description="Disordered" evidence="1">
    <location>
        <begin position="1029"/>
        <end position="1071"/>
    </location>
</feature>
<dbReference type="GeneID" id="19332387"/>
<dbReference type="HOGENOM" id="CLU_268541_0_0_1"/>
<gene>
    <name evidence="2" type="ORF">MYCFIDRAFT_169623</name>
</gene>
<sequence>MLGRLIFSWRKGRLENVARPLEACTATVETKREMVKIPPNHNAHENTDLPVRPFHNQSASAISAAWMFLITRDNVEATLLLWPWPWPSSCAAQRHRGLGCPYVSIISQRGSVLVADQIHQLRIHFDGDGLRIASVEQRTYQGHTMCPPHASEAQSHRFTQCLIFCPPQTQRPNAISCMTPSQNAFRLLVCCIAALYRLNRILLTKSTPRRCRCMDEKRACLQRQLFHTILALQNPLRLSASPSFICRTHDFTLSATWPSPVLAMATPLYIKGLAASGKFIRGMAPLVLRRAHGRDAPFHELEAQMASSDKTEIRLSGSEASEFISNLAVKGQNDLAVYSIPFDCPDAIEHHVCDTPGSCNHSMQCGVNSTMWRPTMDQKIDPATGSFALFYGAHLSDGLAQHLINFMVEDTENVRSQLSTLLQAYGDLIAGCSVMLLLEFLANGRCNMGTHTRSHHNYVTLTRCPNDDCYDEHYESWSGGEWLSLRDLANDPMKLLSLLHVRTSNSSMSWTIFDVHAACRAWAAGYFPAWYNEHCVTMCDAGYGELCSFDVEATHRWAIVGFPRAFVTIQAQHELMCTLLRITHSIVDESPPTGSTTWSALVTNGLRASGGDAAWSSYKNQAFASPATFSSKLVLDKARTQFRMIQDEFWLLQTDPRYFQDLIRSRRMTIGNIAMGMRQRDQEVQVGGLLIDELITRFHLWYTVVQGCEEFHNAVERHENGCRPGVLLPLELSALFTQTRHLITSRLRKARDSFVRIMGHTGCVEDHEHDQLLTSGGAMQLDIRKGLDPYAPAGRLQWRMQCLAADATHGREPMYGYAYVLDALMREDREAKLMDKSMLDLLGDFMLLDDLHQLFGKAQLVADRQWQTVYFDIPPIYKASTCSDWRMSDDECMKQMRPLLAKFIELRWPKVRGIPGRAFLHSQETKDVAWLERAIECRQRLGDLWKGIKSQRARLALTGCRDLAVSVATFKAAISYDTEPEYLTLVNEERKLYDLERSRMAAVAKAELLQAEEQEAVWKSALEHGPVCHKQTKAKARRVNGMTQSSSSDESTIERSSQPSSTNESSHAETHLQTLKVRKESLSVFRKMFSPAGAQSDTRWVLFVQAMVDAGFKATEASGSAVNFSNGSGSICFHRPHPEPTIDHIMLHNMARRLQKGRTKADRMLKHCVDTFKEPMSAAKDERNVHFKCSEEWEMAAWAKTKWRHDEITKYFVAGRVMSPEN</sequence>
<dbReference type="AlphaFoldDB" id="N1Q817"/>
<keyword evidence="3" id="KW-1185">Reference proteome</keyword>
<dbReference type="EMBL" id="KB446555">
    <property type="protein sequence ID" value="EME87891.1"/>
    <property type="molecule type" value="Genomic_DNA"/>
</dbReference>
<protein>
    <submittedName>
        <fullName evidence="2">Uncharacterized protein</fullName>
    </submittedName>
</protein>
<name>N1Q817_PSEFD</name>
<reference evidence="2 3" key="1">
    <citation type="journal article" date="2012" name="PLoS Pathog.">
        <title>Diverse lifestyles and strategies of plant pathogenesis encoded in the genomes of eighteen Dothideomycetes fungi.</title>
        <authorList>
            <person name="Ohm R.A."/>
            <person name="Feau N."/>
            <person name="Henrissat B."/>
            <person name="Schoch C.L."/>
            <person name="Horwitz B.A."/>
            <person name="Barry K.W."/>
            <person name="Condon B.J."/>
            <person name="Copeland A.C."/>
            <person name="Dhillon B."/>
            <person name="Glaser F."/>
            <person name="Hesse C.N."/>
            <person name="Kosti I."/>
            <person name="LaButti K."/>
            <person name="Lindquist E.A."/>
            <person name="Lucas S."/>
            <person name="Salamov A.A."/>
            <person name="Bradshaw R.E."/>
            <person name="Ciuffetti L."/>
            <person name="Hamelin R.C."/>
            <person name="Kema G.H.J."/>
            <person name="Lawrence C."/>
            <person name="Scott J.A."/>
            <person name="Spatafora J.W."/>
            <person name="Turgeon B.G."/>
            <person name="de Wit P.J.G.M."/>
            <person name="Zhong S."/>
            <person name="Goodwin S.B."/>
            <person name="Grigoriev I.V."/>
        </authorList>
    </citation>
    <scope>NUCLEOTIDE SEQUENCE [LARGE SCALE GENOMIC DNA]</scope>
    <source>
        <strain evidence="2 3">CIRAD86</strain>
    </source>
</reference>
<dbReference type="PANTHER" id="PTHR40788:SF1">
    <property type="entry name" value="IPA PROTEIN"/>
    <property type="match status" value="1"/>
</dbReference>
<evidence type="ECO:0000313" key="3">
    <source>
        <dbReference type="Proteomes" id="UP000016932"/>
    </source>
</evidence>
<dbReference type="Proteomes" id="UP000016932">
    <property type="component" value="Unassembled WGS sequence"/>
</dbReference>
<evidence type="ECO:0000313" key="2">
    <source>
        <dbReference type="EMBL" id="EME87891.1"/>
    </source>
</evidence>
<evidence type="ECO:0000256" key="1">
    <source>
        <dbReference type="SAM" id="MobiDB-lite"/>
    </source>
</evidence>